<dbReference type="AlphaFoldDB" id="A0A840WYW1"/>
<protein>
    <submittedName>
        <fullName evidence="3">SAM-dependent MidA family methyltransferase</fullName>
    </submittedName>
</protein>
<evidence type="ECO:0000256" key="2">
    <source>
        <dbReference type="ARBA" id="ARBA00022679"/>
    </source>
</evidence>
<comment type="caution">
    <text evidence="3">The sequence shown here is derived from an EMBL/GenBank/DDBJ whole genome shotgun (WGS) entry which is preliminary data.</text>
</comment>
<dbReference type="Proteomes" id="UP000553766">
    <property type="component" value="Unassembled WGS sequence"/>
</dbReference>
<evidence type="ECO:0000313" key="3">
    <source>
        <dbReference type="EMBL" id="MBB5515594.1"/>
    </source>
</evidence>
<dbReference type="InterPro" id="IPR029063">
    <property type="entry name" value="SAM-dependent_MTases_sf"/>
</dbReference>
<dbReference type="GO" id="GO:0032259">
    <property type="term" value="P:methylation"/>
    <property type="evidence" value="ECO:0007669"/>
    <property type="project" value="UniProtKB-KW"/>
</dbReference>
<sequence length="348" mass="37491">MTPLERILKAEIAQTGPIPVSRFMEVSLQHPTHGYYTTRDPLGAAGDFTTAPEISQMFGEMLGLFLAQVWMDQGMPAPFNLAELGPGRGTLMADVLRATRGVPGFHAAARVALVETSPALRAKQAEALTGHAPIWHDTVTTLPEGPLFLLANEFFDALPIRQFVRDGAAWRERMVGLEGDALAFGLSPAQPLPWLDALFPATPPDTLVEYRPAQGMMETLAARLRAGGVAVIIDYGDWDGTGDTIQALHQHEMIPPLTRIGAADLTSHVNFSHLAAWAAPMRGGFTTQGAFLERLGITARAQALARAPDAAERIATQHRRLTHGAEMGTLFKVLALCDPARPGLPGFD</sequence>
<evidence type="ECO:0000313" key="4">
    <source>
        <dbReference type="Proteomes" id="UP000553766"/>
    </source>
</evidence>
<dbReference type="PANTHER" id="PTHR12049">
    <property type="entry name" value="PROTEIN ARGININE METHYLTRANSFERASE NDUFAF7, MITOCHONDRIAL"/>
    <property type="match status" value="1"/>
</dbReference>
<dbReference type="SUPFAM" id="SSF53335">
    <property type="entry name" value="S-adenosyl-L-methionine-dependent methyltransferases"/>
    <property type="match status" value="1"/>
</dbReference>
<dbReference type="InterPro" id="IPR003788">
    <property type="entry name" value="NDUFAF7"/>
</dbReference>
<dbReference type="RefSeq" id="WP_184010410.1">
    <property type="nucleotide sequence ID" value="NZ_JACIJS010000004.1"/>
</dbReference>
<dbReference type="Gene3D" id="3.40.50.12710">
    <property type="match status" value="1"/>
</dbReference>
<gene>
    <name evidence="3" type="ORF">FHS89_001606</name>
</gene>
<dbReference type="EMBL" id="JACIJS010000004">
    <property type="protein sequence ID" value="MBB5515594.1"/>
    <property type="molecule type" value="Genomic_DNA"/>
</dbReference>
<proteinExistence type="predicted"/>
<keyword evidence="4" id="KW-1185">Reference proteome</keyword>
<accession>A0A840WYW1</accession>
<dbReference type="InterPro" id="IPR038375">
    <property type="entry name" value="NDUFAF7_sf"/>
</dbReference>
<dbReference type="PANTHER" id="PTHR12049:SF7">
    <property type="entry name" value="PROTEIN ARGININE METHYLTRANSFERASE NDUFAF7, MITOCHONDRIAL"/>
    <property type="match status" value="1"/>
</dbReference>
<name>A0A840WYW1_9RHOB</name>
<keyword evidence="2 3" id="KW-0808">Transferase</keyword>
<keyword evidence="1 3" id="KW-0489">Methyltransferase</keyword>
<dbReference type="GO" id="GO:0035243">
    <property type="term" value="F:protein-arginine omega-N symmetric methyltransferase activity"/>
    <property type="evidence" value="ECO:0007669"/>
    <property type="project" value="TreeGrafter"/>
</dbReference>
<dbReference type="Pfam" id="PF02636">
    <property type="entry name" value="Methyltransf_28"/>
    <property type="match status" value="1"/>
</dbReference>
<organism evidence="3 4">
    <name type="scientific">Rubricella aquisinus</name>
    <dbReference type="NCBI Taxonomy" id="2028108"/>
    <lineage>
        <taxon>Bacteria</taxon>
        <taxon>Pseudomonadati</taxon>
        <taxon>Pseudomonadota</taxon>
        <taxon>Alphaproteobacteria</taxon>
        <taxon>Rhodobacterales</taxon>
        <taxon>Paracoccaceae</taxon>
        <taxon>Rubricella</taxon>
    </lineage>
</organism>
<reference evidence="3 4" key="1">
    <citation type="submission" date="2020-08" db="EMBL/GenBank/DDBJ databases">
        <title>Genomic Encyclopedia of Type Strains, Phase IV (KMG-IV): sequencing the most valuable type-strain genomes for metagenomic binning, comparative biology and taxonomic classification.</title>
        <authorList>
            <person name="Goeker M."/>
        </authorList>
    </citation>
    <scope>NUCLEOTIDE SEQUENCE [LARGE SCALE GENOMIC DNA]</scope>
    <source>
        <strain evidence="3 4">DSM 103377</strain>
    </source>
</reference>
<evidence type="ECO:0000256" key="1">
    <source>
        <dbReference type="ARBA" id="ARBA00022603"/>
    </source>
</evidence>